<dbReference type="EMBL" id="LR792683">
    <property type="protein sequence ID" value="CAB3395481.1"/>
    <property type="molecule type" value="Genomic_DNA"/>
</dbReference>
<name>A0A6F9EGM4_9BACL</name>
<evidence type="ECO:0000313" key="2">
    <source>
        <dbReference type="Proteomes" id="UP000502196"/>
    </source>
</evidence>
<gene>
    <name evidence="1" type="ORF">COOX1_2934</name>
</gene>
<accession>A0A6F9EGM4</accession>
<evidence type="ECO:0000313" key="1">
    <source>
        <dbReference type="EMBL" id="CAB3395481.1"/>
    </source>
</evidence>
<sequence>MTETNRSLPGSVGLTLCLGWGRGTRVDETIRKKREYEESPTGVLRVLVVTDCMLEFGRENTAGFRVLRRSPFQYCPCSK</sequence>
<dbReference type="AlphaFoldDB" id="A0A6F9EGM4"/>
<proteinExistence type="predicted"/>
<protein>
    <submittedName>
        <fullName evidence="1">Uncharacterized protein</fullName>
    </submittedName>
</protein>
<organism evidence="1 2">
    <name type="scientific">Kyrpidia spormannii</name>
    <dbReference type="NCBI Taxonomy" id="2055160"/>
    <lineage>
        <taxon>Bacteria</taxon>
        <taxon>Bacillati</taxon>
        <taxon>Bacillota</taxon>
        <taxon>Bacilli</taxon>
        <taxon>Bacillales</taxon>
        <taxon>Alicyclobacillaceae</taxon>
        <taxon>Kyrpidia</taxon>
    </lineage>
</organism>
<reference evidence="1 2" key="1">
    <citation type="submission" date="2020-04" db="EMBL/GenBank/DDBJ databases">
        <authorList>
            <person name="Hogendoorn C."/>
        </authorList>
    </citation>
    <scope>NUCLEOTIDE SEQUENCE [LARGE SCALE GENOMIC DNA]</scope>
    <source>
        <strain evidence="1">COOX1</strain>
    </source>
</reference>
<dbReference type="Proteomes" id="UP000502196">
    <property type="component" value="Chromosome"/>
</dbReference>